<dbReference type="EMBL" id="JAERRB010000011">
    <property type="protein sequence ID" value="MBL0744536.1"/>
    <property type="molecule type" value="Genomic_DNA"/>
</dbReference>
<dbReference type="Proteomes" id="UP000613030">
    <property type="component" value="Unassembled WGS sequence"/>
</dbReference>
<evidence type="ECO:0008006" key="4">
    <source>
        <dbReference type="Google" id="ProtNLM"/>
    </source>
</evidence>
<keyword evidence="3" id="KW-1185">Reference proteome</keyword>
<keyword evidence="1" id="KW-0732">Signal</keyword>
<proteinExistence type="predicted"/>
<evidence type="ECO:0000313" key="2">
    <source>
        <dbReference type="EMBL" id="MBL0744536.1"/>
    </source>
</evidence>
<dbReference type="RefSeq" id="WP_202014208.1">
    <property type="nucleotide sequence ID" value="NZ_JAERRB010000011.1"/>
</dbReference>
<name>A0ABS1KYK8_9BACT</name>
<gene>
    <name evidence="2" type="ORF">JI741_25100</name>
</gene>
<sequence>MMKLCLRLTTTKIILSGVLVFSLCTTQAQIINGTYRTVREEHIKLHYLTFKTPGNCSLKFEGLNHGEAMAGVRYPSEILLHYKMVNDTITFSVVSMRNSPGPPTHKVINDTITFTPAKPPDLIVVKRLLAAKFVIREKNLYDCVSGLTYVDKNSISDKYMLYVLNGKHYKQRIDKVDGYGLVLKSHKVNREFQKDLSKQDLSKLTVRTLTGKKAFDKYGVLGMNGVYEVEKKK</sequence>
<feature type="chain" id="PRO_5045283543" description="Gliding motility-associated protein GldM C-terminal domain-containing protein" evidence="1">
    <location>
        <begin position="31"/>
        <end position="233"/>
    </location>
</feature>
<accession>A0ABS1KYK8</accession>
<feature type="signal peptide" evidence="1">
    <location>
        <begin position="1"/>
        <end position="30"/>
    </location>
</feature>
<evidence type="ECO:0000313" key="3">
    <source>
        <dbReference type="Proteomes" id="UP000613030"/>
    </source>
</evidence>
<evidence type="ECO:0000256" key="1">
    <source>
        <dbReference type="SAM" id="SignalP"/>
    </source>
</evidence>
<reference evidence="2 3" key="1">
    <citation type="submission" date="2021-01" db="EMBL/GenBank/DDBJ databases">
        <title>Chryseolinea sp. Jin1 Genome sequencing and assembly.</title>
        <authorList>
            <person name="Kim I."/>
        </authorList>
    </citation>
    <scope>NUCLEOTIDE SEQUENCE [LARGE SCALE GENOMIC DNA]</scope>
    <source>
        <strain evidence="2 3">Jin1</strain>
    </source>
</reference>
<organism evidence="2 3">
    <name type="scientific">Chryseolinea lacunae</name>
    <dbReference type="NCBI Taxonomy" id="2801331"/>
    <lineage>
        <taxon>Bacteria</taxon>
        <taxon>Pseudomonadati</taxon>
        <taxon>Bacteroidota</taxon>
        <taxon>Cytophagia</taxon>
        <taxon>Cytophagales</taxon>
        <taxon>Fulvivirgaceae</taxon>
        <taxon>Chryseolinea</taxon>
    </lineage>
</organism>
<protein>
    <recommendedName>
        <fullName evidence="4">Gliding motility-associated protein GldM C-terminal domain-containing protein</fullName>
    </recommendedName>
</protein>
<comment type="caution">
    <text evidence="2">The sequence shown here is derived from an EMBL/GenBank/DDBJ whole genome shotgun (WGS) entry which is preliminary data.</text>
</comment>